<evidence type="ECO:0000313" key="8">
    <source>
        <dbReference type="Proteomes" id="UP000291838"/>
    </source>
</evidence>
<dbReference type="Gene3D" id="3.90.182.10">
    <property type="entry name" value="Toxin - Anthrax Protective Antigen,domain 1"/>
    <property type="match status" value="1"/>
</dbReference>
<feature type="compositionally biased region" description="Polar residues" evidence="5">
    <location>
        <begin position="210"/>
        <end position="229"/>
    </location>
</feature>
<dbReference type="GO" id="GO:0005975">
    <property type="term" value="P:carbohydrate metabolic process"/>
    <property type="evidence" value="ECO:0007669"/>
    <property type="project" value="UniProtKB-ARBA"/>
</dbReference>
<dbReference type="PANTHER" id="PTHR37467">
    <property type="entry name" value="EXPORTED CALCIUM-BINDING GLYCOPROTEIN-RELATED"/>
    <property type="match status" value="1"/>
</dbReference>
<keyword evidence="3" id="KW-0732">Signal</keyword>
<dbReference type="InterPro" id="IPR053180">
    <property type="entry name" value="Ca-binding_acidic-repeat"/>
</dbReference>
<accession>A0A4Q2RSV6</accession>
<evidence type="ECO:0000256" key="2">
    <source>
        <dbReference type="ARBA" id="ARBA00022525"/>
    </source>
</evidence>
<feature type="compositionally biased region" description="Basic and acidic residues" evidence="5">
    <location>
        <begin position="341"/>
        <end position="356"/>
    </location>
</feature>
<dbReference type="AlphaFoldDB" id="A0A4Q2RSV6"/>
<evidence type="ECO:0000256" key="5">
    <source>
        <dbReference type="SAM" id="MobiDB-lite"/>
    </source>
</evidence>
<feature type="compositionally biased region" description="Basic and acidic residues" evidence="5">
    <location>
        <begin position="367"/>
        <end position="376"/>
    </location>
</feature>
<feature type="domain" description="Bacterial Ig-like" evidence="6">
    <location>
        <begin position="88"/>
        <end position="132"/>
    </location>
</feature>
<organism evidence="7 8">
    <name type="scientific">Nocardioides glacieisoli</name>
    <dbReference type="NCBI Taxonomy" id="1168730"/>
    <lineage>
        <taxon>Bacteria</taxon>
        <taxon>Bacillati</taxon>
        <taxon>Actinomycetota</taxon>
        <taxon>Actinomycetes</taxon>
        <taxon>Propionibacteriales</taxon>
        <taxon>Nocardioidaceae</taxon>
        <taxon>Nocardioides</taxon>
    </lineage>
</organism>
<name>A0A4Q2RSV6_9ACTN</name>
<feature type="compositionally biased region" description="Low complexity" evidence="5">
    <location>
        <begin position="399"/>
        <end position="421"/>
    </location>
</feature>
<sequence length="421" mass="44362">MESYGRTQLSVSLAHVRTGHGEPRFARYGSRADDWRNSEDYAPAKAYVQPAGHAQPTLSRPLLPKHTTGVRDRPDRAAPHSLGRLCITSTVQPNGTWTCSPTEAQAPGVHTYDVTAEDEAGNTDTATTTFTIALAPTPGDTAAPAAPDITSPAQGASVADQTPLITGTGEAGATVTVREGSTVLCTAVVRADNTWSCSSTVTLAPGAHTVTATQTDPSGNTSDADSVTFSIPAAPDDPDGDGLANVEESNYGTNPNDPDTDGDGDGLTDGQEVKGVKIRERFEVCGKKVKKSITVTTNPLVKDTDKDGLSDGKEVKGYQIKQKVKTRKGSFVIGRTRSNPTKKDTDRDGLKDKIEVTGKANKRYGKAKTDPTKCDTDQGGIRDGMEVKARANPADWRSGPRNPGGRNGRFGPPEGRTFGIG</sequence>
<protein>
    <submittedName>
        <fullName evidence="7">Ig-like domain repeat protein</fullName>
    </submittedName>
</protein>
<comment type="subcellular location">
    <subcellularLocation>
        <location evidence="1">Secreted</location>
    </subcellularLocation>
</comment>
<feature type="region of interest" description="Disordered" evidence="5">
    <location>
        <begin position="327"/>
        <end position="421"/>
    </location>
</feature>
<reference evidence="7 8" key="1">
    <citation type="submission" date="2019-01" db="EMBL/GenBank/DDBJ databases">
        <title>Novel species of Nocardioides.</title>
        <authorList>
            <person name="Liu Q."/>
            <person name="Xin Y.-H."/>
        </authorList>
    </citation>
    <scope>NUCLEOTIDE SEQUENCE [LARGE SCALE GENOMIC DNA]</scope>
    <source>
        <strain evidence="7 8">HLT3-15</strain>
    </source>
</reference>
<dbReference type="InterPro" id="IPR059100">
    <property type="entry name" value="TSP3_bac"/>
</dbReference>
<proteinExistence type="predicted"/>
<dbReference type="InterPro" id="IPR013783">
    <property type="entry name" value="Ig-like_fold"/>
</dbReference>
<dbReference type="Proteomes" id="UP000291838">
    <property type="component" value="Unassembled WGS sequence"/>
</dbReference>
<feature type="compositionally biased region" description="Basic and acidic residues" evidence="5">
    <location>
        <begin position="69"/>
        <end position="78"/>
    </location>
</feature>
<feature type="region of interest" description="Disordered" evidence="5">
    <location>
        <begin position="51"/>
        <end position="78"/>
    </location>
</feature>
<dbReference type="NCBIfam" id="NF033510">
    <property type="entry name" value="Ca_tandemer"/>
    <property type="match status" value="1"/>
</dbReference>
<dbReference type="OrthoDB" id="3776437at2"/>
<dbReference type="Pfam" id="PF18884">
    <property type="entry name" value="TSP3_bac"/>
    <property type="match status" value="3"/>
</dbReference>
<feature type="region of interest" description="Disordered" evidence="5">
    <location>
        <begin position="208"/>
        <end position="273"/>
    </location>
</feature>
<evidence type="ECO:0000256" key="1">
    <source>
        <dbReference type="ARBA" id="ARBA00004613"/>
    </source>
</evidence>
<evidence type="ECO:0000259" key="6">
    <source>
        <dbReference type="Pfam" id="PF19077"/>
    </source>
</evidence>
<keyword evidence="4" id="KW-0106">Calcium</keyword>
<evidence type="ECO:0000256" key="3">
    <source>
        <dbReference type="ARBA" id="ARBA00022729"/>
    </source>
</evidence>
<dbReference type="InterPro" id="IPR044016">
    <property type="entry name" value="Big_13"/>
</dbReference>
<comment type="caution">
    <text evidence="7">The sequence shown here is derived from an EMBL/GenBank/DDBJ whole genome shotgun (WGS) entry which is preliminary data.</text>
</comment>
<keyword evidence="2" id="KW-0964">Secreted</keyword>
<keyword evidence="8" id="KW-1185">Reference proteome</keyword>
<evidence type="ECO:0000256" key="4">
    <source>
        <dbReference type="ARBA" id="ARBA00022837"/>
    </source>
</evidence>
<dbReference type="PANTHER" id="PTHR37467:SF1">
    <property type="entry name" value="EXPORTED CALCIUM-BINDING GLYCOPROTEIN"/>
    <property type="match status" value="1"/>
</dbReference>
<dbReference type="Gene3D" id="2.60.40.10">
    <property type="entry name" value="Immunoglobulins"/>
    <property type="match status" value="2"/>
</dbReference>
<evidence type="ECO:0000313" key="7">
    <source>
        <dbReference type="EMBL" id="RYB90859.1"/>
    </source>
</evidence>
<dbReference type="Pfam" id="PF19077">
    <property type="entry name" value="Big_13"/>
    <property type="match status" value="2"/>
</dbReference>
<dbReference type="EMBL" id="SDWS01000004">
    <property type="protein sequence ID" value="RYB90859.1"/>
    <property type="molecule type" value="Genomic_DNA"/>
</dbReference>
<gene>
    <name evidence="7" type="ORF">EUA06_11330</name>
</gene>
<feature type="domain" description="Bacterial Ig-like" evidence="6">
    <location>
        <begin position="158"/>
        <end position="231"/>
    </location>
</feature>